<proteinExistence type="predicted"/>
<evidence type="ECO:0000313" key="2">
    <source>
        <dbReference type="Proteomes" id="UP000738349"/>
    </source>
</evidence>
<keyword evidence="2" id="KW-1185">Reference proteome</keyword>
<accession>A0A9P9F5M4</accession>
<dbReference type="AlphaFoldDB" id="A0A9P9F5M4"/>
<evidence type="ECO:0000313" key="1">
    <source>
        <dbReference type="EMBL" id="KAH7152745.1"/>
    </source>
</evidence>
<reference evidence="1" key="1">
    <citation type="journal article" date="2021" name="Nat. Commun.">
        <title>Genetic determinants of endophytism in the Arabidopsis root mycobiome.</title>
        <authorList>
            <person name="Mesny F."/>
            <person name="Miyauchi S."/>
            <person name="Thiergart T."/>
            <person name="Pickel B."/>
            <person name="Atanasova L."/>
            <person name="Karlsson M."/>
            <person name="Huettel B."/>
            <person name="Barry K.W."/>
            <person name="Haridas S."/>
            <person name="Chen C."/>
            <person name="Bauer D."/>
            <person name="Andreopoulos W."/>
            <person name="Pangilinan J."/>
            <person name="LaButti K."/>
            <person name="Riley R."/>
            <person name="Lipzen A."/>
            <person name="Clum A."/>
            <person name="Drula E."/>
            <person name="Henrissat B."/>
            <person name="Kohler A."/>
            <person name="Grigoriev I.V."/>
            <person name="Martin F.M."/>
            <person name="Hacquard S."/>
        </authorList>
    </citation>
    <scope>NUCLEOTIDE SEQUENCE</scope>
    <source>
        <strain evidence="1">MPI-CAGE-AT-0147</strain>
    </source>
</reference>
<gene>
    <name evidence="1" type="ORF">EDB81DRAFT_789579</name>
</gene>
<name>A0A9P9F5M4_9HYPO</name>
<comment type="caution">
    <text evidence="1">The sequence shown here is derived from an EMBL/GenBank/DDBJ whole genome shotgun (WGS) entry which is preliminary data.</text>
</comment>
<organism evidence="1 2">
    <name type="scientific">Dactylonectria macrodidyma</name>
    <dbReference type="NCBI Taxonomy" id="307937"/>
    <lineage>
        <taxon>Eukaryota</taxon>
        <taxon>Fungi</taxon>
        <taxon>Dikarya</taxon>
        <taxon>Ascomycota</taxon>
        <taxon>Pezizomycotina</taxon>
        <taxon>Sordariomycetes</taxon>
        <taxon>Hypocreomycetidae</taxon>
        <taxon>Hypocreales</taxon>
        <taxon>Nectriaceae</taxon>
        <taxon>Dactylonectria</taxon>
    </lineage>
</organism>
<sequence length="149" mass="16766">MLSRELWMPMTTHLQPFVFPASWVVSTAAPWLNDEVEDLLTSSIRHEAAKPHSSMKSTEFAAKTPGIIKGTDIAAPFLIMDTFDTHLMHPFGHRAGRRRYPAHAATFPQTPRHADKPMPTFLRTTLCRSKKRNPLLVTLLLSYDEAVSG</sequence>
<dbReference type="Proteomes" id="UP000738349">
    <property type="component" value="Unassembled WGS sequence"/>
</dbReference>
<protein>
    <submittedName>
        <fullName evidence="1">Uncharacterized protein</fullName>
    </submittedName>
</protein>
<dbReference type="EMBL" id="JAGMUV010000006">
    <property type="protein sequence ID" value="KAH7152745.1"/>
    <property type="molecule type" value="Genomic_DNA"/>
</dbReference>